<evidence type="ECO:0000256" key="8">
    <source>
        <dbReference type="ARBA" id="ARBA00022989"/>
    </source>
</evidence>
<proteinExistence type="predicted"/>
<dbReference type="SUPFAM" id="SSF55874">
    <property type="entry name" value="ATPase domain of HSP90 chaperone/DNA topoisomerase II/histidine kinase"/>
    <property type="match status" value="1"/>
</dbReference>
<dbReference type="Pfam" id="PF08521">
    <property type="entry name" value="2CSK_N"/>
    <property type="match status" value="1"/>
</dbReference>
<dbReference type="Pfam" id="PF02518">
    <property type="entry name" value="HATPase_c"/>
    <property type="match status" value="1"/>
</dbReference>
<dbReference type="SMART" id="SM00388">
    <property type="entry name" value="HisKA"/>
    <property type="match status" value="1"/>
</dbReference>
<dbReference type="InterPro" id="IPR036097">
    <property type="entry name" value="HisK_dim/P_sf"/>
</dbReference>
<evidence type="ECO:0000256" key="7">
    <source>
        <dbReference type="ARBA" id="ARBA00022777"/>
    </source>
</evidence>
<gene>
    <name evidence="12" type="ORF">EV688_11860</name>
</gene>
<evidence type="ECO:0000256" key="10">
    <source>
        <dbReference type="SAM" id="Phobius"/>
    </source>
</evidence>
<evidence type="ECO:0000259" key="11">
    <source>
        <dbReference type="PROSITE" id="PS50109"/>
    </source>
</evidence>
<dbReference type="PROSITE" id="PS50109">
    <property type="entry name" value="HIS_KIN"/>
    <property type="match status" value="1"/>
</dbReference>
<dbReference type="SUPFAM" id="SSF47384">
    <property type="entry name" value="Homodimeric domain of signal transducing histidine kinase"/>
    <property type="match status" value="1"/>
</dbReference>
<dbReference type="InterPro" id="IPR050428">
    <property type="entry name" value="TCS_sensor_his_kinase"/>
</dbReference>
<dbReference type="RefSeq" id="WP_117319252.1">
    <property type="nucleotide sequence ID" value="NZ_QQSW01000022.1"/>
</dbReference>
<dbReference type="InterPro" id="IPR036890">
    <property type="entry name" value="HATPase_C_sf"/>
</dbReference>
<dbReference type="GO" id="GO:0005886">
    <property type="term" value="C:plasma membrane"/>
    <property type="evidence" value="ECO:0007669"/>
    <property type="project" value="TreeGrafter"/>
</dbReference>
<dbReference type="EC" id="2.7.13.3" evidence="3"/>
<feature type="domain" description="Histidine kinase" evidence="11">
    <location>
        <begin position="243"/>
        <end position="455"/>
    </location>
</feature>
<dbReference type="AlphaFoldDB" id="A0A4R2KGA7"/>
<comment type="caution">
    <text evidence="12">The sequence shown here is derived from an EMBL/GenBank/DDBJ whole genome shotgun (WGS) entry which is preliminary data.</text>
</comment>
<dbReference type="PANTHER" id="PTHR45436">
    <property type="entry name" value="SENSOR HISTIDINE KINASE YKOH"/>
    <property type="match status" value="1"/>
</dbReference>
<keyword evidence="9 10" id="KW-0472">Membrane</keyword>
<dbReference type="InterPro" id="IPR013727">
    <property type="entry name" value="2CSK_N"/>
</dbReference>
<evidence type="ECO:0000256" key="1">
    <source>
        <dbReference type="ARBA" id="ARBA00000085"/>
    </source>
</evidence>
<dbReference type="InterPro" id="IPR005467">
    <property type="entry name" value="His_kinase_dom"/>
</dbReference>
<keyword evidence="8 10" id="KW-1133">Transmembrane helix</keyword>
<keyword evidence="6 10" id="KW-0812">Transmembrane</keyword>
<dbReference type="PRINTS" id="PR00344">
    <property type="entry name" value="BCTRLSENSOR"/>
</dbReference>
<keyword evidence="5" id="KW-0808">Transferase</keyword>
<dbReference type="Proteomes" id="UP000294980">
    <property type="component" value="Unassembled WGS sequence"/>
</dbReference>
<feature type="transmembrane region" description="Helical" evidence="10">
    <location>
        <begin position="163"/>
        <end position="182"/>
    </location>
</feature>
<dbReference type="Gene3D" id="1.10.287.130">
    <property type="match status" value="1"/>
</dbReference>
<dbReference type="Pfam" id="PF00512">
    <property type="entry name" value="HisKA"/>
    <property type="match status" value="1"/>
</dbReference>
<name>A0A4R2KGA7_9GAMM</name>
<reference evidence="12 13" key="1">
    <citation type="submission" date="2019-03" db="EMBL/GenBank/DDBJ databases">
        <title>Genomic Encyclopedia of Type Strains, Phase IV (KMG-IV): sequencing the most valuable type-strain genomes for metagenomic binning, comparative biology and taxonomic classification.</title>
        <authorList>
            <person name="Goeker M."/>
        </authorList>
    </citation>
    <scope>NUCLEOTIDE SEQUENCE [LARGE SCALE GENOMIC DNA]</scope>
    <source>
        <strain evidence="12 13">DSM 23344</strain>
    </source>
</reference>
<dbReference type="PANTHER" id="PTHR45436:SF1">
    <property type="entry name" value="SENSOR PROTEIN QSEC"/>
    <property type="match status" value="1"/>
</dbReference>
<dbReference type="SMART" id="SM00387">
    <property type="entry name" value="HATPase_c"/>
    <property type="match status" value="1"/>
</dbReference>
<protein>
    <recommendedName>
        <fullName evidence="3">histidine kinase</fullName>
        <ecNumber evidence="3">2.7.13.3</ecNumber>
    </recommendedName>
</protein>
<dbReference type="CDD" id="cd00082">
    <property type="entry name" value="HisKA"/>
    <property type="match status" value="1"/>
</dbReference>
<evidence type="ECO:0000313" key="12">
    <source>
        <dbReference type="EMBL" id="TCO72633.1"/>
    </source>
</evidence>
<evidence type="ECO:0000256" key="9">
    <source>
        <dbReference type="ARBA" id="ARBA00023136"/>
    </source>
</evidence>
<evidence type="ECO:0000256" key="5">
    <source>
        <dbReference type="ARBA" id="ARBA00022679"/>
    </source>
</evidence>
<dbReference type="InterPro" id="IPR003594">
    <property type="entry name" value="HATPase_dom"/>
</dbReference>
<dbReference type="EMBL" id="SLWX01000018">
    <property type="protein sequence ID" value="TCO72633.1"/>
    <property type="molecule type" value="Genomic_DNA"/>
</dbReference>
<evidence type="ECO:0000313" key="13">
    <source>
        <dbReference type="Proteomes" id="UP000294980"/>
    </source>
</evidence>
<dbReference type="InterPro" id="IPR004358">
    <property type="entry name" value="Sig_transdc_His_kin-like_C"/>
</dbReference>
<keyword evidence="13" id="KW-1185">Reference proteome</keyword>
<organism evidence="12 13">
    <name type="scientific">Chromatocurvus halotolerans</name>
    <dbReference type="NCBI Taxonomy" id="1132028"/>
    <lineage>
        <taxon>Bacteria</taxon>
        <taxon>Pseudomonadati</taxon>
        <taxon>Pseudomonadota</taxon>
        <taxon>Gammaproteobacteria</taxon>
        <taxon>Cellvibrionales</taxon>
        <taxon>Halieaceae</taxon>
        <taxon>Chromatocurvus</taxon>
    </lineage>
</organism>
<sequence>MGRSLSLKTLLLLLVAGPLLLLMLVESAVSYLISMQSTKLLFDRWLLNSVHSMSKEVHVERDRLQFTADRSFLEVFEWDELDEVYFQVATPDGEIIAGTEELALPPPGTLESGPLFRDLRLDGKNVRAVSLFTQADNGLAAVVTIAETLVRRQTMTADLLRDVLISKALLLVAVLLLIATAFDRGLNPLIRLGRAIGQRSPRDLTLIDVGQVPTEVRGLVENSNQLLSRIDTAISAREQFIGNIAHQIRTPLAGMKLQAQLAQDETDPEKVQVALLQISHAADHMAHVNSQLMKLARAEAAFGRGLRTERVDLNEVVEHCCADNAQLAHERGIHLVMRLPEQKLFLDGEFTLLAEMVRNLVENAVKYGSENGHVWVELTETLDGISLVVEDDGPGISQDDWPQIFDRFFRPVDSSGDGCGLGLAIVREIALAHGASVQIQDRMVGSGARFVVHFN</sequence>
<keyword evidence="7 12" id="KW-0418">Kinase</keyword>
<evidence type="ECO:0000256" key="4">
    <source>
        <dbReference type="ARBA" id="ARBA00022553"/>
    </source>
</evidence>
<dbReference type="Gene3D" id="3.30.565.10">
    <property type="entry name" value="Histidine kinase-like ATPase, C-terminal domain"/>
    <property type="match status" value="1"/>
</dbReference>
<dbReference type="InterPro" id="IPR003661">
    <property type="entry name" value="HisK_dim/P_dom"/>
</dbReference>
<evidence type="ECO:0000256" key="3">
    <source>
        <dbReference type="ARBA" id="ARBA00012438"/>
    </source>
</evidence>
<comment type="catalytic activity">
    <reaction evidence="1">
        <text>ATP + protein L-histidine = ADP + protein N-phospho-L-histidine.</text>
        <dbReference type="EC" id="2.7.13.3"/>
    </reaction>
</comment>
<keyword evidence="4" id="KW-0597">Phosphoprotein</keyword>
<dbReference type="OrthoDB" id="9809766at2"/>
<evidence type="ECO:0000256" key="6">
    <source>
        <dbReference type="ARBA" id="ARBA00022692"/>
    </source>
</evidence>
<accession>A0A4R2KGA7</accession>
<dbReference type="GO" id="GO:0000155">
    <property type="term" value="F:phosphorelay sensor kinase activity"/>
    <property type="evidence" value="ECO:0007669"/>
    <property type="project" value="InterPro"/>
</dbReference>
<comment type="subcellular location">
    <subcellularLocation>
        <location evidence="2">Membrane</location>
    </subcellularLocation>
</comment>
<evidence type="ECO:0000256" key="2">
    <source>
        <dbReference type="ARBA" id="ARBA00004370"/>
    </source>
</evidence>